<dbReference type="AlphaFoldDB" id="A0A4V3RI41"/>
<accession>A0A4V3RI41</accession>
<organism evidence="1 2">
    <name type="scientific">Bacteroides caecimuris</name>
    <dbReference type="NCBI Taxonomy" id="1796613"/>
    <lineage>
        <taxon>Bacteria</taxon>
        <taxon>Pseudomonadati</taxon>
        <taxon>Bacteroidota</taxon>
        <taxon>Bacteroidia</taxon>
        <taxon>Bacteroidales</taxon>
        <taxon>Bacteroidaceae</taxon>
        <taxon>Bacteroides</taxon>
    </lineage>
</organism>
<sequence>MDLNTLIAECAVYDFKLVLEELKPVFKSTLVQFHTIIFASTDMADVGGFVLGNGRLWKDDYVSD</sequence>
<gene>
    <name evidence="1" type="ORF">E5353_14445</name>
</gene>
<comment type="caution">
    <text evidence="1">The sequence shown here is derived from an EMBL/GenBank/DDBJ whole genome shotgun (WGS) entry which is preliminary data.</text>
</comment>
<name>A0A4V3RI41_9BACE</name>
<evidence type="ECO:0000313" key="2">
    <source>
        <dbReference type="Proteomes" id="UP000309566"/>
    </source>
</evidence>
<protein>
    <submittedName>
        <fullName evidence="1">Uncharacterized protein</fullName>
    </submittedName>
</protein>
<evidence type="ECO:0000313" key="1">
    <source>
        <dbReference type="EMBL" id="TGY30640.1"/>
    </source>
</evidence>
<dbReference type="RefSeq" id="WP_136000161.1">
    <property type="nucleotide sequence ID" value="NZ_SRYX01000064.1"/>
</dbReference>
<dbReference type="EMBL" id="SRYX01000064">
    <property type="protein sequence ID" value="TGY30640.1"/>
    <property type="molecule type" value="Genomic_DNA"/>
</dbReference>
<reference evidence="1 2" key="1">
    <citation type="submission" date="2019-04" db="EMBL/GenBank/DDBJ databases">
        <title>Microbes associate with the intestines of laboratory mice.</title>
        <authorList>
            <person name="Navarre W."/>
            <person name="Wong E."/>
            <person name="Huang K."/>
            <person name="Tropini C."/>
            <person name="Ng K."/>
            <person name="Yu B."/>
        </authorList>
    </citation>
    <scope>NUCLEOTIDE SEQUENCE [LARGE SCALE GENOMIC DNA]</scope>
    <source>
        <strain evidence="1 2">NM63_1-25</strain>
    </source>
</reference>
<dbReference type="Proteomes" id="UP000309566">
    <property type="component" value="Unassembled WGS sequence"/>
</dbReference>
<proteinExistence type="predicted"/>